<gene>
    <name evidence="2" type="ORF">S01H1_65991</name>
</gene>
<evidence type="ECO:0000313" key="2">
    <source>
        <dbReference type="EMBL" id="GAG40922.1"/>
    </source>
</evidence>
<feature type="non-terminal residue" evidence="2">
    <location>
        <position position="1"/>
    </location>
</feature>
<feature type="domain" description="DUF1214" evidence="1">
    <location>
        <begin position="153"/>
        <end position="251"/>
    </location>
</feature>
<dbReference type="EMBL" id="BARS01043607">
    <property type="protein sequence ID" value="GAG40922.1"/>
    <property type="molecule type" value="Genomic_DNA"/>
</dbReference>
<dbReference type="SUPFAM" id="SSF160935">
    <property type="entry name" value="VPA0735-like"/>
    <property type="match status" value="1"/>
</dbReference>
<dbReference type="InterPro" id="IPR037049">
    <property type="entry name" value="DUF1214_C_sf"/>
</dbReference>
<sequence length="251" mass="27863">SEAEAPPEQKFVLIGDRDFSQDWPRDAEAFEWLGEVFTMDRAPAAGAAHMGNMRRLGLQSGKVFTPDDRAKAILERAAATGEAIALSMAFQNRVSKPIYPGKRQWEPYANNRSPVFLPEGGYEEVEERAGAWHQLVGNFATYTPAEPGTGQFSMGSYKDGDGNLLNGSNLYRFTMPADVPVKQFWQFPVYSTTNRSFVQTDQGIATRSSTDEDLIVNDDGSVDIYIGPKKPEGDVNWIKSNPGEGWFPLLR</sequence>
<comment type="caution">
    <text evidence="2">The sequence shown here is derived from an EMBL/GenBank/DDBJ whole genome shotgun (WGS) entry which is preliminary data.</text>
</comment>
<dbReference type="InterPro" id="IPR010621">
    <property type="entry name" value="DUF1214"/>
</dbReference>
<proteinExistence type="predicted"/>
<evidence type="ECO:0000259" key="1">
    <source>
        <dbReference type="Pfam" id="PF06742"/>
    </source>
</evidence>
<dbReference type="PANTHER" id="PTHR36509">
    <property type="entry name" value="BLL3101 PROTEIN"/>
    <property type="match status" value="1"/>
</dbReference>
<dbReference type="AlphaFoldDB" id="X0Y0M9"/>
<feature type="non-terminal residue" evidence="2">
    <location>
        <position position="251"/>
    </location>
</feature>
<reference evidence="2" key="1">
    <citation type="journal article" date="2014" name="Front. Microbiol.">
        <title>High frequency of phylogenetically diverse reductive dehalogenase-homologous genes in deep subseafloor sedimentary metagenomes.</title>
        <authorList>
            <person name="Kawai M."/>
            <person name="Futagami T."/>
            <person name="Toyoda A."/>
            <person name="Takaki Y."/>
            <person name="Nishi S."/>
            <person name="Hori S."/>
            <person name="Arai W."/>
            <person name="Tsubouchi T."/>
            <person name="Morono Y."/>
            <person name="Uchiyama I."/>
            <person name="Ito T."/>
            <person name="Fujiyama A."/>
            <person name="Inagaki F."/>
            <person name="Takami H."/>
        </authorList>
    </citation>
    <scope>NUCLEOTIDE SEQUENCE</scope>
    <source>
        <strain evidence="2">Expedition CK06-06</strain>
    </source>
</reference>
<dbReference type="Gene3D" id="1.10.3360.10">
    <property type="entry name" value="VPA0735-like domain"/>
    <property type="match status" value="1"/>
</dbReference>
<accession>X0Y0M9</accession>
<organism evidence="2">
    <name type="scientific">marine sediment metagenome</name>
    <dbReference type="NCBI Taxonomy" id="412755"/>
    <lineage>
        <taxon>unclassified sequences</taxon>
        <taxon>metagenomes</taxon>
        <taxon>ecological metagenomes</taxon>
    </lineage>
</organism>
<dbReference type="PANTHER" id="PTHR36509:SF3">
    <property type="entry name" value="SIGNAL PEPTIDE PROTEIN"/>
    <property type="match status" value="1"/>
</dbReference>
<dbReference type="Pfam" id="PF06742">
    <property type="entry name" value="DUF1214"/>
    <property type="match status" value="1"/>
</dbReference>
<dbReference type="Gene3D" id="2.60.120.600">
    <property type="entry name" value="Domain of unknown function DUF1214, C-terminal domain"/>
    <property type="match status" value="1"/>
</dbReference>
<protein>
    <recommendedName>
        <fullName evidence="1">DUF1214 domain-containing protein</fullName>
    </recommendedName>
</protein>
<name>X0Y0M9_9ZZZZ</name>